<protein>
    <recommendedName>
        <fullName evidence="2">GTP pyrophosphokinase</fullName>
    </recommendedName>
    <alternativeName>
        <fullName evidence="4">(p)ppGpp synthase</fullName>
    </alternativeName>
    <alternativeName>
        <fullName evidence="3">ATP:GTP 3'-pyrophosphotransferase</fullName>
    </alternativeName>
    <alternativeName>
        <fullName evidence="5">ppGpp synthase I</fullName>
    </alternativeName>
</protein>
<evidence type="ECO:0000256" key="5">
    <source>
        <dbReference type="ARBA" id="ARBA00033308"/>
    </source>
</evidence>
<dbReference type="InterPro" id="IPR002912">
    <property type="entry name" value="ACT_dom"/>
</dbReference>
<evidence type="ECO:0000313" key="9">
    <source>
        <dbReference type="EMBL" id="MDH0737468.1"/>
    </source>
</evidence>
<dbReference type="PANTHER" id="PTHR21262:SF31">
    <property type="entry name" value="GTP PYROPHOSPHOKINASE"/>
    <property type="match status" value="1"/>
</dbReference>
<feature type="domain" description="TGS" evidence="8">
    <location>
        <begin position="445"/>
        <end position="508"/>
    </location>
</feature>
<dbReference type="Proteomes" id="UP001161094">
    <property type="component" value="Unassembled WGS sequence"/>
</dbReference>
<dbReference type="FunFam" id="3.10.20.30:FF:000002">
    <property type="entry name" value="GTP pyrophosphokinase (RelA/SpoT)"/>
    <property type="match status" value="1"/>
</dbReference>
<dbReference type="GO" id="GO:0005886">
    <property type="term" value="C:plasma membrane"/>
    <property type="evidence" value="ECO:0007669"/>
    <property type="project" value="TreeGrafter"/>
</dbReference>
<dbReference type="SUPFAM" id="SSF55021">
    <property type="entry name" value="ACT-like"/>
    <property type="match status" value="1"/>
</dbReference>
<gene>
    <name evidence="9" type="ORF">N5D93_16765</name>
</gene>
<evidence type="ECO:0000256" key="3">
    <source>
        <dbReference type="ARBA" id="ARBA00029754"/>
    </source>
</evidence>
<dbReference type="Gene3D" id="3.30.460.10">
    <property type="entry name" value="Beta Polymerase, domain 2"/>
    <property type="match status" value="1"/>
</dbReference>
<feature type="region of interest" description="Disordered" evidence="6">
    <location>
        <begin position="396"/>
        <end position="446"/>
    </location>
</feature>
<dbReference type="CDD" id="cd05399">
    <property type="entry name" value="NT_Rel-Spo_like"/>
    <property type="match status" value="1"/>
</dbReference>
<dbReference type="InterPro" id="IPR004095">
    <property type="entry name" value="TGS"/>
</dbReference>
<feature type="domain" description="ACT" evidence="7">
    <location>
        <begin position="703"/>
        <end position="774"/>
    </location>
</feature>
<dbReference type="RefSeq" id="WP_259251907.1">
    <property type="nucleotide sequence ID" value="NZ_JAOCDZ010000011.1"/>
</dbReference>
<feature type="compositionally biased region" description="Basic and acidic residues" evidence="6">
    <location>
        <begin position="408"/>
        <end position="422"/>
    </location>
</feature>
<dbReference type="InterPro" id="IPR043519">
    <property type="entry name" value="NT_sf"/>
</dbReference>
<dbReference type="PANTHER" id="PTHR21262">
    <property type="entry name" value="GUANOSINE-3',5'-BIS DIPHOSPHATE 3'-PYROPHOSPHOHYDROLASE"/>
    <property type="match status" value="1"/>
</dbReference>
<evidence type="ECO:0000256" key="1">
    <source>
        <dbReference type="ARBA" id="ARBA00007476"/>
    </source>
</evidence>
<dbReference type="CDD" id="cd01668">
    <property type="entry name" value="TGS_RSH"/>
    <property type="match status" value="1"/>
</dbReference>
<dbReference type="PROSITE" id="PS51671">
    <property type="entry name" value="ACT"/>
    <property type="match status" value="1"/>
</dbReference>
<dbReference type="SUPFAM" id="SSF81271">
    <property type="entry name" value="TGS-like"/>
    <property type="match status" value="1"/>
</dbReference>
<dbReference type="InterPro" id="IPR012675">
    <property type="entry name" value="Beta-grasp_dom_sf"/>
</dbReference>
<name>A0AA42S544_9BURK</name>
<dbReference type="SUPFAM" id="SSF81301">
    <property type="entry name" value="Nucleotidyltransferase"/>
    <property type="match status" value="1"/>
</dbReference>
<dbReference type="Gene3D" id="3.10.20.30">
    <property type="match status" value="1"/>
</dbReference>
<reference evidence="9" key="1">
    <citation type="submission" date="2022-09" db="EMBL/GenBank/DDBJ databases">
        <title>Intensive care unit water sources are persistently colonized with multi-drug resistant bacteria and are the site of extensive horizontal gene transfer of antibiotic resistance genes.</title>
        <authorList>
            <person name="Diorio-Toth L."/>
        </authorList>
    </citation>
    <scope>NUCLEOTIDE SEQUENCE</scope>
    <source>
        <strain evidence="9">GD03843</strain>
    </source>
</reference>
<dbReference type="Pfam" id="PF04607">
    <property type="entry name" value="RelA_SpoT"/>
    <property type="match status" value="1"/>
</dbReference>
<evidence type="ECO:0000313" key="10">
    <source>
        <dbReference type="Proteomes" id="UP001161094"/>
    </source>
</evidence>
<comment type="caution">
    <text evidence="9">The sequence shown here is derived from an EMBL/GenBank/DDBJ whole genome shotgun (WGS) entry which is preliminary data.</text>
</comment>
<organism evidence="9 10">
    <name type="scientific">Achromobacter spanius</name>
    <dbReference type="NCBI Taxonomy" id="217203"/>
    <lineage>
        <taxon>Bacteria</taxon>
        <taxon>Pseudomonadati</taxon>
        <taxon>Pseudomonadota</taxon>
        <taxon>Betaproteobacteria</taxon>
        <taxon>Burkholderiales</taxon>
        <taxon>Alcaligenaceae</taxon>
        <taxon>Achromobacter</taxon>
    </lineage>
</organism>
<dbReference type="CDD" id="cd04876">
    <property type="entry name" value="ACT_RelA-SpoT"/>
    <property type="match status" value="1"/>
</dbReference>
<dbReference type="InterPro" id="IPR012676">
    <property type="entry name" value="TGS-like"/>
</dbReference>
<dbReference type="Pfam" id="PF13328">
    <property type="entry name" value="HD_4"/>
    <property type="match status" value="1"/>
</dbReference>
<dbReference type="GO" id="GO:0015949">
    <property type="term" value="P:nucleobase-containing small molecule interconversion"/>
    <property type="evidence" value="ECO:0007669"/>
    <property type="project" value="UniProtKB-ARBA"/>
</dbReference>
<evidence type="ECO:0000259" key="7">
    <source>
        <dbReference type="PROSITE" id="PS51671"/>
    </source>
</evidence>
<evidence type="ECO:0000256" key="4">
    <source>
        <dbReference type="ARBA" id="ARBA00032407"/>
    </source>
</evidence>
<dbReference type="PROSITE" id="PS51880">
    <property type="entry name" value="TGS"/>
    <property type="match status" value="1"/>
</dbReference>
<dbReference type="Gene3D" id="3.30.70.260">
    <property type="match status" value="1"/>
</dbReference>
<proteinExistence type="inferred from homology"/>
<evidence type="ECO:0000259" key="8">
    <source>
        <dbReference type="PROSITE" id="PS51880"/>
    </source>
</evidence>
<evidence type="ECO:0000256" key="2">
    <source>
        <dbReference type="ARBA" id="ARBA00019852"/>
    </source>
</evidence>
<evidence type="ECO:0000256" key="6">
    <source>
        <dbReference type="SAM" id="MobiDB-lite"/>
    </source>
</evidence>
<accession>A0AA42S544</accession>
<dbReference type="SMART" id="SM00954">
    <property type="entry name" value="RelA_SpoT"/>
    <property type="match status" value="1"/>
</dbReference>
<dbReference type="FunFam" id="3.30.460.10:FF:000001">
    <property type="entry name" value="GTP pyrophosphokinase RelA"/>
    <property type="match status" value="1"/>
</dbReference>
<dbReference type="Gene3D" id="1.10.3210.10">
    <property type="entry name" value="Hypothetical protein af1432"/>
    <property type="match status" value="1"/>
</dbReference>
<dbReference type="GO" id="GO:0015969">
    <property type="term" value="P:guanosine tetraphosphate metabolic process"/>
    <property type="evidence" value="ECO:0007669"/>
    <property type="project" value="InterPro"/>
</dbReference>
<comment type="similarity">
    <text evidence="1">Belongs to the RelA/SpoT family.</text>
</comment>
<dbReference type="Pfam" id="PF13291">
    <property type="entry name" value="ACT_4"/>
    <property type="match status" value="1"/>
</dbReference>
<dbReference type="EMBL" id="JAOCDZ010000011">
    <property type="protein sequence ID" value="MDH0737468.1"/>
    <property type="molecule type" value="Genomic_DNA"/>
</dbReference>
<dbReference type="GO" id="GO:0008893">
    <property type="term" value="F:guanosine-3',5'-bis(diphosphate) 3'-diphosphatase activity"/>
    <property type="evidence" value="ECO:0007669"/>
    <property type="project" value="TreeGrafter"/>
</dbReference>
<dbReference type="Pfam" id="PF02824">
    <property type="entry name" value="TGS"/>
    <property type="match status" value="1"/>
</dbReference>
<dbReference type="GO" id="GO:0042594">
    <property type="term" value="P:response to starvation"/>
    <property type="evidence" value="ECO:0007669"/>
    <property type="project" value="TreeGrafter"/>
</dbReference>
<dbReference type="InterPro" id="IPR007685">
    <property type="entry name" value="RelA_SpoT"/>
</dbReference>
<dbReference type="GO" id="GO:0008728">
    <property type="term" value="F:GTP diphosphokinase activity"/>
    <property type="evidence" value="ECO:0007669"/>
    <property type="project" value="TreeGrafter"/>
</dbReference>
<dbReference type="InterPro" id="IPR033655">
    <property type="entry name" value="TGS_RelA/SpoT"/>
</dbReference>
<dbReference type="AlphaFoldDB" id="A0AA42S544"/>
<dbReference type="InterPro" id="IPR045865">
    <property type="entry name" value="ACT-like_dom_sf"/>
</dbReference>
<dbReference type="SUPFAM" id="SSF109604">
    <property type="entry name" value="HD-domain/PDEase-like"/>
    <property type="match status" value="1"/>
</dbReference>
<sequence length="774" mass="84676">MSVPPVIDAPSPFDASWRQEVGAGLDAAGVALIDQAVTWAIPRFEGQHALTGEPLASHGAGVVRILAALHTDAATRAAALLAALPTDLMAPAPALRNDPIAAAFGAEVARLVQGTRALLRLGVVARQASDAEAETGSQKEMQRKMLLAMAADLRIVLMRLASRLRTLRWHAESKAPCSTDFARETLDLYAPLANRLGIWQIKWEMEDLSFRFLEPDRYKQIARLLEEKRVEREAFIAGAIDRLQTALTKAGIDAEVSGRPKHIYSIWNKMRVKRLDFSQMYDLRALRIIVDDVRACYTALGLVHEMWTPLSDEFDDYISRPKPNGYRSLHTVVTDDDGRPFEVQIRTREMHQFAEYGMAAHWRYKEAGAKGGQVAASSEYDRQLAWMRQLLAWNSDVEGGGEPGQDAGKLDAGKSESGKSDSGKTASGKPPSSKNRNAVKPPPHTDERIYVLTPQARVIELPAGATPVDFAYHLHTDLGHRCRGARVDGQMVPLQTHLSTGQTVEIISAKSGGPSRDWLNPQLGFLASPRARAKVRMWFNAIELQQRITQGQALVEKELQRLGKTAINLEQLAQNLGFARADDLYVAAAKEEFSLRQIDSVFQQPAPATEPQPAALRHASAGSAEKSGKSGVLVVGVGSLLTQLARCCRPAPPDAIAGFVTRGRGVSIHRSDCHSYLALAAREPERVIDVAWGETSDTFYPVDISVRAHDRPGLLRDLSEVFARLRLNVVGVNTQSKQSLAHMVFTVEVRGGESLTRALDALAEVAGVSSASRR</sequence>